<dbReference type="Pfam" id="PF07330">
    <property type="entry name" value="DUF1467"/>
    <property type="match status" value="1"/>
</dbReference>
<dbReference type="RefSeq" id="WP_062229259.1">
    <property type="nucleotide sequence ID" value="NZ_BBWR01000018.1"/>
</dbReference>
<keyword evidence="1" id="KW-1133">Transmembrane helix</keyword>
<evidence type="ECO:0000256" key="1">
    <source>
        <dbReference type="SAM" id="Phobius"/>
    </source>
</evidence>
<dbReference type="AlphaFoldDB" id="A0A0P0Z4Q1"/>
<organism evidence="2">
    <name type="scientific">Aureimonas frigidaquae</name>
    <dbReference type="NCBI Taxonomy" id="424757"/>
    <lineage>
        <taxon>Bacteria</taxon>
        <taxon>Pseudomonadati</taxon>
        <taxon>Pseudomonadota</taxon>
        <taxon>Alphaproteobacteria</taxon>
        <taxon>Hyphomicrobiales</taxon>
        <taxon>Aurantimonadaceae</taxon>
        <taxon>Aureimonas</taxon>
    </lineage>
</organism>
<reference evidence="2" key="1">
    <citation type="journal article" date="2015" name="Proc. Natl. Acad. Sci. U.S.A.">
        <title>Bacterial clade with the ribosomal RNA operon on a small plasmid rather than the chromosome.</title>
        <authorList>
            <person name="Anda M."/>
            <person name="Ohtsubo Y."/>
            <person name="Okubo T."/>
            <person name="Sugawara M."/>
            <person name="Nagata Y."/>
            <person name="Tsuda M."/>
            <person name="Minamisawa K."/>
            <person name="Mitsui H."/>
        </authorList>
    </citation>
    <scope>NUCLEOTIDE SEQUENCE</scope>
    <source>
        <strain evidence="2">JCM 14755</strain>
    </source>
</reference>
<dbReference type="EMBL" id="LC066377">
    <property type="protein sequence ID" value="BAT28938.1"/>
    <property type="molecule type" value="Genomic_DNA"/>
</dbReference>
<dbReference type="InterPro" id="IPR009935">
    <property type="entry name" value="DUF1467"/>
</dbReference>
<keyword evidence="1" id="KW-0812">Transmembrane</keyword>
<name>A0A0P0Z4Q1_9HYPH</name>
<dbReference type="OrthoDB" id="9804637at2"/>
<keyword evidence="1" id="KW-0472">Membrane</keyword>
<accession>A0A0P0Z4Q1</accession>
<protein>
    <submittedName>
        <fullName evidence="2">Uncharacterized protein</fullName>
    </submittedName>
</protein>
<feature type="transmembrane region" description="Helical" evidence="1">
    <location>
        <begin position="6"/>
        <end position="28"/>
    </location>
</feature>
<sequence length="88" mass="9528">MGILTAIAIYFVIWWTLLFAILPIGVRSQAEEGDIVLGTTHSAPANPRLGLKAVLTTIVSALVFAAYYLLFEVWGLSFNSLPHIVPGT</sequence>
<feature type="transmembrane region" description="Helical" evidence="1">
    <location>
        <begin position="49"/>
        <end position="70"/>
    </location>
</feature>
<evidence type="ECO:0000313" key="2">
    <source>
        <dbReference type="EMBL" id="BAT28938.1"/>
    </source>
</evidence>
<proteinExistence type="predicted"/>